<proteinExistence type="inferred from homology"/>
<protein>
    <recommendedName>
        <fullName evidence="4">serine-type D-Ala-D-Ala carboxypeptidase</fullName>
        <ecNumber evidence="4">3.4.16.4</ecNumber>
    </recommendedName>
</protein>
<keyword evidence="7 14" id="KW-0732">Signal</keyword>
<keyword evidence="5 16" id="KW-0121">Carboxypeptidase</keyword>
<dbReference type="GO" id="GO:0009002">
    <property type="term" value="F:serine-type D-Ala-D-Ala carboxypeptidase activity"/>
    <property type="evidence" value="ECO:0007669"/>
    <property type="project" value="UniProtKB-EC"/>
</dbReference>
<feature type="domain" description="Peptidase S11 D-Ala-D-Ala carboxypeptidase A C-terminal" evidence="15">
    <location>
        <begin position="278"/>
        <end position="368"/>
    </location>
</feature>
<comment type="pathway">
    <text evidence="2">Cell wall biogenesis; peptidoglycan biosynthesis.</text>
</comment>
<dbReference type="EMBL" id="JAAXYO010000133">
    <property type="protein sequence ID" value="MBU2788304.1"/>
    <property type="molecule type" value="Genomic_DNA"/>
</dbReference>
<gene>
    <name evidence="16" type="ORF">HFQ13_08820</name>
</gene>
<evidence type="ECO:0000256" key="12">
    <source>
        <dbReference type="ARBA" id="ARBA00034000"/>
    </source>
</evidence>
<reference evidence="16" key="1">
    <citation type="journal article" date="2021" name="ISME J.">
        <title>Genomic evolution of the class Acidithiobacillia: deep-branching Proteobacteria living in extreme acidic conditions.</title>
        <authorList>
            <person name="Moya-Beltran A."/>
            <person name="Beard S."/>
            <person name="Rojas-Villalobos C."/>
            <person name="Issotta F."/>
            <person name="Gallardo Y."/>
            <person name="Ulloa R."/>
            <person name="Giaveno A."/>
            <person name="Degli Esposti M."/>
            <person name="Johnson D.B."/>
            <person name="Quatrini R."/>
        </authorList>
    </citation>
    <scope>NUCLEOTIDE SEQUENCE</scope>
    <source>
        <strain evidence="16">VAN18-1</strain>
    </source>
</reference>
<sequence>MKKTAAFFAVLLVSSTAYAVVPTPTLPAAPPMPAPQISGVKAAVLIDVNTDQVLLDQNGQASYDPSGLVKLMTAYLLYQAEAQKMLQPDQHVSVSVDAWHAPGSRMFIQPGLPVTVDQLTHGLLIDGGNDAAIAIAQSVAGSVGGFVDLMNREAASMGLTQTHFVNPDGMPTPGQRSTALDIARLARALVVKFPQIEKVAGQASYRYNHITQYNYNPLAGQNGITGLGVGLASANNWDLAVSASQDGRGLVAVILGASSRAVAGTDAAAMLHYGFHGWQQQQIYPAGAMVAQIKRIDWSPETLSVITPKAINVVIPRPSQGKVESRFVAASNLQAPIKANSSVGTLDLLWQGKVLKTEPVLAKNAVAKAGWFSRLWHRAQGAL</sequence>
<evidence type="ECO:0000313" key="17">
    <source>
        <dbReference type="Proteomes" id="UP001197378"/>
    </source>
</evidence>
<dbReference type="AlphaFoldDB" id="A0AAE2YQH7"/>
<evidence type="ECO:0000256" key="9">
    <source>
        <dbReference type="ARBA" id="ARBA00022960"/>
    </source>
</evidence>
<organism evidence="16 17">
    <name type="scientific">Igneacidithiobacillus copahuensis</name>
    <dbReference type="NCBI Taxonomy" id="2724909"/>
    <lineage>
        <taxon>Bacteria</taxon>
        <taxon>Pseudomonadati</taxon>
        <taxon>Pseudomonadota</taxon>
        <taxon>Acidithiobacillia</taxon>
        <taxon>Acidithiobacillales</taxon>
        <taxon>Acidithiobacillaceae</taxon>
        <taxon>Igneacidithiobacillus</taxon>
    </lineage>
</organism>
<dbReference type="Gene3D" id="3.40.710.10">
    <property type="entry name" value="DD-peptidase/beta-lactamase superfamily"/>
    <property type="match status" value="1"/>
</dbReference>
<dbReference type="Pfam" id="PF00768">
    <property type="entry name" value="Peptidase_S11"/>
    <property type="match status" value="1"/>
</dbReference>
<evidence type="ECO:0000256" key="13">
    <source>
        <dbReference type="RuleBase" id="RU004016"/>
    </source>
</evidence>
<dbReference type="InterPro" id="IPR012907">
    <property type="entry name" value="Peptidase_S11_C"/>
</dbReference>
<comment type="similarity">
    <text evidence="3 13">Belongs to the peptidase S11 family.</text>
</comment>
<name>A0AAE2YQH7_9PROT</name>
<dbReference type="InterPro" id="IPR012338">
    <property type="entry name" value="Beta-lactam/transpept-like"/>
</dbReference>
<dbReference type="PRINTS" id="PR00725">
    <property type="entry name" value="DADACBPTASE1"/>
</dbReference>
<feature type="signal peptide" evidence="14">
    <location>
        <begin position="1"/>
        <end position="19"/>
    </location>
</feature>
<evidence type="ECO:0000256" key="8">
    <source>
        <dbReference type="ARBA" id="ARBA00022801"/>
    </source>
</evidence>
<keyword evidence="6" id="KW-0645">Protease</keyword>
<dbReference type="GO" id="GO:0006508">
    <property type="term" value="P:proteolysis"/>
    <property type="evidence" value="ECO:0007669"/>
    <property type="project" value="UniProtKB-KW"/>
</dbReference>
<keyword evidence="10" id="KW-0573">Peptidoglycan synthesis</keyword>
<comment type="caution">
    <text evidence="16">The sequence shown here is derived from an EMBL/GenBank/DDBJ whole genome shotgun (WGS) entry which is preliminary data.</text>
</comment>
<keyword evidence="8" id="KW-0378">Hydrolase</keyword>
<dbReference type="Pfam" id="PF07943">
    <property type="entry name" value="PBP5_C"/>
    <property type="match status" value="1"/>
</dbReference>
<feature type="chain" id="PRO_5041909054" description="serine-type D-Ala-D-Ala carboxypeptidase" evidence="14">
    <location>
        <begin position="20"/>
        <end position="383"/>
    </location>
</feature>
<dbReference type="SMART" id="SM00936">
    <property type="entry name" value="PBP5_C"/>
    <property type="match status" value="1"/>
</dbReference>
<evidence type="ECO:0000256" key="1">
    <source>
        <dbReference type="ARBA" id="ARBA00003217"/>
    </source>
</evidence>
<accession>A0AAE2YQH7</accession>
<dbReference type="GO" id="GO:0008360">
    <property type="term" value="P:regulation of cell shape"/>
    <property type="evidence" value="ECO:0007669"/>
    <property type="project" value="UniProtKB-KW"/>
</dbReference>
<dbReference type="SUPFAM" id="SSF69189">
    <property type="entry name" value="Penicillin-binding protein associated domain"/>
    <property type="match status" value="1"/>
</dbReference>
<evidence type="ECO:0000259" key="15">
    <source>
        <dbReference type="SMART" id="SM00936"/>
    </source>
</evidence>
<dbReference type="Proteomes" id="UP001197378">
    <property type="component" value="Unassembled WGS sequence"/>
</dbReference>
<dbReference type="PANTHER" id="PTHR21581">
    <property type="entry name" value="D-ALANYL-D-ALANINE CARBOXYPEPTIDASE"/>
    <property type="match status" value="1"/>
</dbReference>
<evidence type="ECO:0000256" key="3">
    <source>
        <dbReference type="ARBA" id="ARBA00007164"/>
    </source>
</evidence>
<dbReference type="GO" id="GO:0009252">
    <property type="term" value="P:peptidoglycan biosynthetic process"/>
    <property type="evidence" value="ECO:0007669"/>
    <property type="project" value="UniProtKB-KW"/>
</dbReference>
<evidence type="ECO:0000256" key="10">
    <source>
        <dbReference type="ARBA" id="ARBA00022984"/>
    </source>
</evidence>
<evidence type="ECO:0000256" key="6">
    <source>
        <dbReference type="ARBA" id="ARBA00022670"/>
    </source>
</evidence>
<dbReference type="SUPFAM" id="SSF56601">
    <property type="entry name" value="beta-lactamase/transpeptidase-like"/>
    <property type="match status" value="1"/>
</dbReference>
<keyword evidence="11" id="KW-0961">Cell wall biogenesis/degradation</keyword>
<dbReference type="PANTHER" id="PTHR21581:SF6">
    <property type="entry name" value="TRAFFICKING PROTEIN PARTICLE COMPLEX SUBUNIT 12"/>
    <property type="match status" value="1"/>
</dbReference>
<comment type="catalytic activity">
    <reaction evidence="12">
        <text>Preferential cleavage: (Ac)2-L-Lys-D-Ala-|-D-Ala. Also transpeptidation of peptidyl-alanyl moieties that are N-acyl substituents of D-alanine.</text>
        <dbReference type="EC" id="3.4.16.4"/>
    </reaction>
</comment>
<comment type="function">
    <text evidence="1">Removes C-terminal D-alanyl residues from sugar-peptide cell wall precursors.</text>
</comment>
<dbReference type="Gene3D" id="2.60.410.10">
    <property type="entry name" value="D-Ala-D-Ala carboxypeptidase, C-terminal domain"/>
    <property type="match status" value="1"/>
</dbReference>
<dbReference type="RefSeq" id="WP_215871348.1">
    <property type="nucleotide sequence ID" value="NZ_JAAXYO010000133.1"/>
</dbReference>
<dbReference type="InterPro" id="IPR037167">
    <property type="entry name" value="Peptidase_S11_C_sf"/>
</dbReference>
<keyword evidence="17" id="KW-1185">Reference proteome</keyword>
<dbReference type="InterPro" id="IPR018044">
    <property type="entry name" value="Peptidase_S11"/>
</dbReference>
<dbReference type="EC" id="3.4.16.4" evidence="4"/>
<evidence type="ECO:0000256" key="11">
    <source>
        <dbReference type="ARBA" id="ARBA00023316"/>
    </source>
</evidence>
<evidence type="ECO:0000256" key="7">
    <source>
        <dbReference type="ARBA" id="ARBA00022729"/>
    </source>
</evidence>
<dbReference type="InterPro" id="IPR001967">
    <property type="entry name" value="Peptidase_S11_N"/>
</dbReference>
<dbReference type="GO" id="GO:0071555">
    <property type="term" value="P:cell wall organization"/>
    <property type="evidence" value="ECO:0007669"/>
    <property type="project" value="UniProtKB-KW"/>
</dbReference>
<evidence type="ECO:0000256" key="5">
    <source>
        <dbReference type="ARBA" id="ARBA00022645"/>
    </source>
</evidence>
<evidence type="ECO:0000313" key="16">
    <source>
        <dbReference type="EMBL" id="MBU2788304.1"/>
    </source>
</evidence>
<evidence type="ECO:0000256" key="4">
    <source>
        <dbReference type="ARBA" id="ARBA00012448"/>
    </source>
</evidence>
<dbReference type="InterPro" id="IPR015956">
    <property type="entry name" value="Peniciliin-bd_prot_C_sf"/>
</dbReference>
<evidence type="ECO:0000256" key="14">
    <source>
        <dbReference type="SAM" id="SignalP"/>
    </source>
</evidence>
<keyword evidence="9" id="KW-0133">Cell shape</keyword>
<evidence type="ECO:0000256" key="2">
    <source>
        <dbReference type="ARBA" id="ARBA00004752"/>
    </source>
</evidence>